<accession>A0A0P1ILI6</accession>
<keyword evidence="2" id="KW-1003">Cell membrane</keyword>
<dbReference type="PANTHER" id="PTHR30086">
    <property type="entry name" value="ARGININE EXPORTER PROTEIN ARGO"/>
    <property type="match status" value="1"/>
</dbReference>
<evidence type="ECO:0000313" key="8">
    <source>
        <dbReference type="Proteomes" id="UP000051184"/>
    </source>
</evidence>
<feature type="transmembrane region" description="Helical" evidence="6">
    <location>
        <begin position="40"/>
        <end position="63"/>
    </location>
</feature>
<keyword evidence="3 6" id="KW-0812">Transmembrane</keyword>
<organism evidence="7 8">
    <name type="scientific">Cognatishimia activa</name>
    <dbReference type="NCBI Taxonomy" id="1715691"/>
    <lineage>
        <taxon>Bacteria</taxon>
        <taxon>Pseudomonadati</taxon>
        <taxon>Pseudomonadota</taxon>
        <taxon>Alphaproteobacteria</taxon>
        <taxon>Rhodobacterales</taxon>
        <taxon>Paracoccaceae</taxon>
        <taxon>Cognatishimia</taxon>
    </lineage>
</organism>
<keyword evidence="5 6" id="KW-0472">Membrane</keyword>
<dbReference type="Proteomes" id="UP000051184">
    <property type="component" value="Unassembled WGS sequence"/>
</dbReference>
<dbReference type="OrthoDB" id="9807053at2"/>
<dbReference type="PANTHER" id="PTHR30086:SF20">
    <property type="entry name" value="ARGININE EXPORTER PROTEIN ARGO-RELATED"/>
    <property type="match status" value="1"/>
</dbReference>
<keyword evidence="8" id="KW-1185">Reference proteome</keyword>
<reference evidence="8" key="1">
    <citation type="submission" date="2015-09" db="EMBL/GenBank/DDBJ databases">
        <authorList>
            <person name="Rodrigo-Torres Lidia"/>
            <person name="Arahal R.David."/>
        </authorList>
    </citation>
    <scope>NUCLEOTIDE SEQUENCE [LARGE SCALE GENOMIC DNA]</scope>
    <source>
        <strain evidence="8">CECT 5114</strain>
    </source>
</reference>
<dbReference type="RefSeq" id="WP_058313503.1">
    <property type="nucleotide sequence ID" value="NZ_CYTO01000004.1"/>
</dbReference>
<keyword evidence="4 6" id="KW-1133">Transmembrane helix</keyword>
<feature type="transmembrane region" description="Helical" evidence="6">
    <location>
        <begin position="69"/>
        <end position="88"/>
    </location>
</feature>
<evidence type="ECO:0000313" key="7">
    <source>
        <dbReference type="EMBL" id="CUK24497.1"/>
    </source>
</evidence>
<dbReference type="InterPro" id="IPR001123">
    <property type="entry name" value="LeuE-type"/>
</dbReference>
<gene>
    <name evidence="7" type="primary">rhtB_1</name>
    <name evidence="7" type="ORF">TA5114_00281</name>
</gene>
<protein>
    <submittedName>
        <fullName evidence="7">Homoserine/homoserine lactone efflux protein</fullName>
    </submittedName>
</protein>
<sequence>MPIDILVTFSVAVTLLALAPGPDNLFVLTQSALNGAKSGIWVVLGLCSGLFVHSAAVALGLAALLQTSAMAFTLIKFAGAAYLIYLAYQAFHAPVQKIGEATPKRSAFMLYRRGLIMNITNPKVAIFFLAFFPQFTDPANGAMIGQIATLGVIFVVMTFVVLGGIALVAGGLSERIARTPTVQLWMNRVAGLVFIGLAAKIATSEQ</sequence>
<evidence type="ECO:0000256" key="5">
    <source>
        <dbReference type="ARBA" id="ARBA00023136"/>
    </source>
</evidence>
<dbReference type="GO" id="GO:0005886">
    <property type="term" value="C:plasma membrane"/>
    <property type="evidence" value="ECO:0007669"/>
    <property type="project" value="UniProtKB-SubCell"/>
</dbReference>
<dbReference type="Pfam" id="PF01810">
    <property type="entry name" value="LysE"/>
    <property type="match status" value="1"/>
</dbReference>
<feature type="transmembrane region" description="Helical" evidence="6">
    <location>
        <begin position="6"/>
        <end position="28"/>
    </location>
</feature>
<evidence type="ECO:0000256" key="4">
    <source>
        <dbReference type="ARBA" id="ARBA00022989"/>
    </source>
</evidence>
<comment type="subcellular location">
    <subcellularLocation>
        <location evidence="1">Cell membrane</location>
        <topology evidence="1">Multi-pass membrane protein</topology>
    </subcellularLocation>
</comment>
<dbReference type="STRING" id="1715691.TA5113_00343"/>
<dbReference type="EMBL" id="CYUE01000002">
    <property type="protein sequence ID" value="CUK24497.1"/>
    <property type="molecule type" value="Genomic_DNA"/>
</dbReference>
<proteinExistence type="predicted"/>
<evidence type="ECO:0000256" key="2">
    <source>
        <dbReference type="ARBA" id="ARBA00022475"/>
    </source>
</evidence>
<evidence type="ECO:0000256" key="6">
    <source>
        <dbReference type="SAM" id="Phobius"/>
    </source>
</evidence>
<feature type="transmembrane region" description="Helical" evidence="6">
    <location>
        <begin position="115"/>
        <end position="135"/>
    </location>
</feature>
<dbReference type="PIRSF" id="PIRSF006324">
    <property type="entry name" value="LeuE"/>
    <property type="match status" value="1"/>
</dbReference>
<dbReference type="GO" id="GO:0015171">
    <property type="term" value="F:amino acid transmembrane transporter activity"/>
    <property type="evidence" value="ECO:0007669"/>
    <property type="project" value="TreeGrafter"/>
</dbReference>
<dbReference type="AlphaFoldDB" id="A0A0P1ILI6"/>
<name>A0A0P1ILI6_9RHOB</name>
<evidence type="ECO:0000256" key="3">
    <source>
        <dbReference type="ARBA" id="ARBA00022692"/>
    </source>
</evidence>
<feature type="transmembrane region" description="Helical" evidence="6">
    <location>
        <begin position="147"/>
        <end position="172"/>
    </location>
</feature>
<evidence type="ECO:0000256" key="1">
    <source>
        <dbReference type="ARBA" id="ARBA00004651"/>
    </source>
</evidence>